<keyword evidence="18" id="KW-1185">Reference proteome</keyword>
<evidence type="ECO:0000256" key="1">
    <source>
        <dbReference type="ARBA" id="ARBA00003217"/>
    </source>
</evidence>
<comment type="similarity">
    <text evidence="3 15">Belongs to the peptidase S11 family.</text>
</comment>
<sequence length="421" mass="45779">MTEAPAPILSRPASRRVLLLAGAALVPSVALGVALAPGLALAQARQPAARAAPRAAPAPVGSPGSTPLGPFDTIARQALILDADTGAVLLEKNADERMPPSSMSKLMTMYVVFDLLKQGRLRPDQTFTVSERAWRMGGSKMFVELGSDISLENLARGVIVQSGNDACIVLAEGIAGSEQQFVDMMNETGRRIGLRNSHFRNVTGWPDPEHRMTCRDLAILTRRIINDFPDHFRLYSERSFRWSDITQENRNPLLGRVAGADGMKTGHTEDAGYGLTGTAKRGERRLILVLNGLLSMRARQDESERLMEWGFREFDNVVLFRAADTVEEAPVYLGERPTVPLVGGRDLVITLPRAWRNRLDVKVRYDAPIPAPVLRGQEIGRLEVGGAGVPPMVVPLIAGADVARLGLLPRIPAVIGRWLGA</sequence>
<dbReference type="SUPFAM" id="SSF56601">
    <property type="entry name" value="beta-lactamase/transpeptidase-like"/>
    <property type="match status" value="1"/>
</dbReference>
<dbReference type="SUPFAM" id="SSF69189">
    <property type="entry name" value="Penicillin-binding protein associated domain"/>
    <property type="match status" value="1"/>
</dbReference>
<dbReference type="EMBL" id="QKYU01000001">
    <property type="protein sequence ID" value="PZW51076.1"/>
    <property type="molecule type" value="Genomic_DNA"/>
</dbReference>
<dbReference type="InterPro" id="IPR012338">
    <property type="entry name" value="Beta-lactam/transpept-like"/>
</dbReference>
<evidence type="ECO:0000259" key="16">
    <source>
        <dbReference type="SMART" id="SM00936"/>
    </source>
</evidence>
<dbReference type="PANTHER" id="PTHR21581">
    <property type="entry name" value="D-ALANYL-D-ALANINE CARBOXYPEPTIDASE"/>
    <property type="match status" value="1"/>
</dbReference>
<evidence type="ECO:0000256" key="11">
    <source>
        <dbReference type="ARBA" id="ARBA00023316"/>
    </source>
</evidence>
<dbReference type="SMART" id="SM00936">
    <property type="entry name" value="PBP5_C"/>
    <property type="match status" value="1"/>
</dbReference>
<evidence type="ECO:0000256" key="8">
    <source>
        <dbReference type="ARBA" id="ARBA00022801"/>
    </source>
</evidence>
<organism evidence="17 18">
    <name type="scientific">Humitalea rosea</name>
    <dbReference type="NCBI Taxonomy" id="990373"/>
    <lineage>
        <taxon>Bacteria</taxon>
        <taxon>Pseudomonadati</taxon>
        <taxon>Pseudomonadota</taxon>
        <taxon>Alphaproteobacteria</taxon>
        <taxon>Acetobacterales</taxon>
        <taxon>Roseomonadaceae</taxon>
        <taxon>Humitalea</taxon>
    </lineage>
</organism>
<dbReference type="OrthoDB" id="9795979at2"/>
<dbReference type="AlphaFoldDB" id="A0A2W7ITA9"/>
<keyword evidence="8" id="KW-0378">Hydrolase</keyword>
<keyword evidence="11" id="KW-0961">Cell wall biogenesis/degradation</keyword>
<dbReference type="GO" id="GO:0009002">
    <property type="term" value="F:serine-type D-Ala-D-Ala carboxypeptidase activity"/>
    <property type="evidence" value="ECO:0007669"/>
    <property type="project" value="UniProtKB-EC"/>
</dbReference>
<dbReference type="InterPro" id="IPR001967">
    <property type="entry name" value="Peptidase_S11_N"/>
</dbReference>
<protein>
    <recommendedName>
        <fullName evidence="4">serine-type D-Ala-D-Ala carboxypeptidase</fullName>
        <ecNumber evidence="4">3.4.16.4</ecNumber>
    </recommendedName>
</protein>
<evidence type="ECO:0000256" key="5">
    <source>
        <dbReference type="ARBA" id="ARBA00022645"/>
    </source>
</evidence>
<evidence type="ECO:0000256" key="10">
    <source>
        <dbReference type="ARBA" id="ARBA00022984"/>
    </source>
</evidence>
<keyword evidence="5 17" id="KW-0121">Carboxypeptidase</keyword>
<reference evidence="17 18" key="1">
    <citation type="submission" date="2018-06" db="EMBL/GenBank/DDBJ databases">
        <title>Genomic Encyclopedia of Archaeal and Bacterial Type Strains, Phase II (KMG-II): from individual species to whole genera.</title>
        <authorList>
            <person name="Goeker M."/>
        </authorList>
    </citation>
    <scope>NUCLEOTIDE SEQUENCE [LARGE SCALE GENOMIC DNA]</scope>
    <source>
        <strain evidence="17 18">DSM 24525</strain>
    </source>
</reference>
<dbReference type="GO" id="GO:0009252">
    <property type="term" value="P:peptidoglycan biosynthetic process"/>
    <property type="evidence" value="ECO:0007669"/>
    <property type="project" value="UniProtKB-UniPathway"/>
</dbReference>
<accession>A0A2W7ITA9</accession>
<evidence type="ECO:0000313" key="17">
    <source>
        <dbReference type="EMBL" id="PZW51076.1"/>
    </source>
</evidence>
<dbReference type="InterPro" id="IPR012907">
    <property type="entry name" value="Peptidase_S11_C"/>
</dbReference>
<comment type="pathway">
    <text evidence="2">Cell wall biogenesis; peptidoglycan biosynthesis.</text>
</comment>
<evidence type="ECO:0000256" key="6">
    <source>
        <dbReference type="ARBA" id="ARBA00022670"/>
    </source>
</evidence>
<dbReference type="GO" id="GO:0006508">
    <property type="term" value="P:proteolysis"/>
    <property type="evidence" value="ECO:0007669"/>
    <property type="project" value="UniProtKB-KW"/>
</dbReference>
<comment type="catalytic activity">
    <reaction evidence="12">
        <text>Preferential cleavage: (Ac)2-L-Lys-D-Ala-|-D-Ala. Also transpeptidation of peptidyl-alanyl moieties that are N-acyl substituents of D-alanine.</text>
        <dbReference type="EC" id="3.4.16.4"/>
    </reaction>
</comment>
<comment type="function">
    <text evidence="1">Removes C-terminal D-alanyl residues from sugar-peptide cell wall precursors.</text>
</comment>
<feature type="active site" description="Acyl-ester intermediate" evidence="13">
    <location>
        <position position="102"/>
    </location>
</feature>
<keyword evidence="10" id="KW-0573">Peptidoglycan synthesis</keyword>
<dbReference type="RefSeq" id="WP_111396349.1">
    <property type="nucleotide sequence ID" value="NZ_QKYU01000001.1"/>
</dbReference>
<evidence type="ECO:0000256" key="12">
    <source>
        <dbReference type="ARBA" id="ARBA00034000"/>
    </source>
</evidence>
<dbReference type="GO" id="GO:0071555">
    <property type="term" value="P:cell wall organization"/>
    <property type="evidence" value="ECO:0007669"/>
    <property type="project" value="UniProtKB-KW"/>
</dbReference>
<dbReference type="GO" id="GO:0008360">
    <property type="term" value="P:regulation of cell shape"/>
    <property type="evidence" value="ECO:0007669"/>
    <property type="project" value="UniProtKB-KW"/>
</dbReference>
<keyword evidence="9" id="KW-0133">Cell shape</keyword>
<evidence type="ECO:0000313" key="18">
    <source>
        <dbReference type="Proteomes" id="UP000249688"/>
    </source>
</evidence>
<dbReference type="Pfam" id="PF00768">
    <property type="entry name" value="Peptidase_S11"/>
    <property type="match status" value="1"/>
</dbReference>
<gene>
    <name evidence="17" type="ORF">C8P66_101293</name>
</gene>
<evidence type="ECO:0000256" key="13">
    <source>
        <dbReference type="PIRSR" id="PIRSR618044-1"/>
    </source>
</evidence>
<dbReference type="PRINTS" id="PR00725">
    <property type="entry name" value="DADACBPTASE1"/>
</dbReference>
<dbReference type="Gene3D" id="3.40.710.10">
    <property type="entry name" value="DD-peptidase/beta-lactamase superfamily"/>
    <property type="match status" value="1"/>
</dbReference>
<evidence type="ECO:0000256" key="14">
    <source>
        <dbReference type="PIRSR" id="PIRSR618044-2"/>
    </source>
</evidence>
<name>A0A2W7ITA9_9PROT</name>
<evidence type="ECO:0000256" key="3">
    <source>
        <dbReference type="ARBA" id="ARBA00007164"/>
    </source>
</evidence>
<evidence type="ECO:0000256" key="2">
    <source>
        <dbReference type="ARBA" id="ARBA00004752"/>
    </source>
</evidence>
<evidence type="ECO:0000256" key="4">
    <source>
        <dbReference type="ARBA" id="ARBA00012448"/>
    </source>
</evidence>
<dbReference type="InterPro" id="IPR018044">
    <property type="entry name" value="Peptidase_S11"/>
</dbReference>
<evidence type="ECO:0000256" key="9">
    <source>
        <dbReference type="ARBA" id="ARBA00022960"/>
    </source>
</evidence>
<dbReference type="Pfam" id="PF07943">
    <property type="entry name" value="PBP5_C"/>
    <property type="match status" value="1"/>
</dbReference>
<evidence type="ECO:0000256" key="7">
    <source>
        <dbReference type="ARBA" id="ARBA00022729"/>
    </source>
</evidence>
<feature type="active site" description="Proton acceptor" evidence="13">
    <location>
        <position position="105"/>
    </location>
</feature>
<dbReference type="InterPro" id="IPR015956">
    <property type="entry name" value="Peniciliin-bd_prot_C_sf"/>
</dbReference>
<comment type="caution">
    <text evidence="17">The sequence shown here is derived from an EMBL/GenBank/DDBJ whole genome shotgun (WGS) entry which is preliminary data.</text>
</comment>
<dbReference type="InterPro" id="IPR006311">
    <property type="entry name" value="TAT_signal"/>
</dbReference>
<evidence type="ECO:0000256" key="15">
    <source>
        <dbReference type="RuleBase" id="RU004016"/>
    </source>
</evidence>
<keyword evidence="6" id="KW-0645">Protease</keyword>
<feature type="binding site" evidence="14">
    <location>
        <position position="264"/>
    </location>
    <ligand>
        <name>substrate</name>
    </ligand>
</feature>
<dbReference type="EC" id="3.4.16.4" evidence="4"/>
<keyword evidence="7" id="KW-0732">Signal</keyword>
<dbReference type="Proteomes" id="UP000249688">
    <property type="component" value="Unassembled WGS sequence"/>
</dbReference>
<dbReference type="PROSITE" id="PS51318">
    <property type="entry name" value="TAT"/>
    <property type="match status" value="1"/>
</dbReference>
<feature type="active site" evidence="13">
    <location>
        <position position="162"/>
    </location>
</feature>
<dbReference type="InterPro" id="IPR037167">
    <property type="entry name" value="Peptidase_S11_C_sf"/>
</dbReference>
<proteinExistence type="inferred from homology"/>
<dbReference type="PANTHER" id="PTHR21581:SF6">
    <property type="entry name" value="TRAFFICKING PROTEIN PARTICLE COMPLEX SUBUNIT 12"/>
    <property type="match status" value="1"/>
</dbReference>
<dbReference type="UniPathway" id="UPA00219"/>
<feature type="domain" description="Peptidase S11 D-Ala-D-Ala carboxypeptidase A C-terminal" evidence="16">
    <location>
        <begin position="314"/>
        <end position="404"/>
    </location>
</feature>
<dbReference type="Gene3D" id="2.60.410.10">
    <property type="entry name" value="D-Ala-D-Ala carboxypeptidase, C-terminal domain"/>
    <property type="match status" value="1"/>
</dbReference>